<name>A0A8H4AQF5_GIGMA</name>
<proteinExistence type="predicted"/>
<reference evidence="1 2" key="1">
    <citation type="journal article" date="2019" name="Environ. Microbiol.">
        <title>At the nexus of three kingdoms: the genome of the mycorrhizal fungus Gigaspora margarita provides insights into plant, endobacterial and fungal interactions.</title>
        <authorList>
            <person name="Venice F."/>
            <person name="Ghignone S."/>
            <person name="Salvioli di Fossalunga A."/>
            <person name="Amselem J."/>
            <person name="Novero M."/>
            <person name="Xianan X."/>
            <person name="Sedzielewska Toro K."/>
            <person name="Morin E."/>
            <person name="Lipzen A."/>
            <person name="Grigoriev I.V."/>
            <person name="Henrissat B."/>
            <person name="Martin F.M."/>
            <person name="Bonfante P."/>
        </authorList>
    </citation>
    <scope>NUCLEOTIDE SEQUENCE [LARGE SCALE GENOMIC DNA]</scope>
    <source>
        <strain evidence="1 2">BEG34</strain>
    </source>
</reference>
<comment type="caution">
    <text evidence="1">The sequence shown here is derived from an EMBL/GenBank/DDBJ whole genome shotgun (WGS) entry which is preliminary data.</text>
</comment>
<protein>
    <submittedName>
        <fullName evidence="1">Uncharacterized protein</fullName>
    </submittedName>
</protein>
<dbReference type="EMBL" id="WTPW01000329">
    <property type="protein sequence ID" value="KAF0522126.1"/>
    <property type="molecule type" value="Genomic_DNA"/>
</dbReference>
<organism evidence="1 2">
    <name type="scientific">Gigaspora margarita</name>
    <dbReference type="NCBI Taxonomy" id="4874"/>
    <lineage>
        <taxon>Eukaryota</taxon>
        <taxon>Fungi</taxon>
        <taxon>Fungi incertae sedis</taxon>
        <taxon>Mucoromycota</taxon>
        <taxon>Glomeromycotina</taxon>
        <taxon>Glomeromycetes</taxon>
        <taxon>Diversisporales</taxon>
        <taxon>Gigasporaceae</taxon>
        <taxon>Gigaspora</taxon>
    </lineage>
</organism>
<gene>
    <name evidence="1" type="ORF">F8M41_015581</name>
</gene>
<dbReference type="SUPFAM" id="SSF52047">
    <property type="entry name" value="RNI-like"/>
    <property type="match status" value="1"/>
</dbReference>
<dbReference type="InterPro" id="IPR032675">
    <property type="entry name" value="LRR_dom_sf"/>
</dbReference>
<evidence type="ECO:0000313" key="2">
    <source>
        <dbReference type="Proteomes" id="UP000439903"/>
    </source>
</evidence>
<accession>A0A8H4AQF5</accession>
<dbReference type="Proteomes" id="UP000439903">
    <property type="component" value="Unassembled WGS sequence"/>
</dbReference>
<dbReference type="AlphaFoldDB" id="A0A8H4AQF5"/>
<keyword evidence="2" id="KW-1185">Reference proteome</keyword>
<sequence>MKEQQRLQMHLITNNYLKEEEGRILAKTLYKNTTLTSLDLGRRNLFANVRLRPNNINALGTNNSLISLCLINNQLHPNGGITLAKALHFDYSGYFIQSGCNKEGFLFVEALGTNNSLTYLILLYNQFSSMSKKELAKAHKAKIDNIKTSFIHLS</sequence>
<evidence type="ECO:0000313" key="1">
    <source>
        <dbReference type="EMBL" id="KAF0522126.1"/>
    </source>
</evidence>
<dbReference type="Gene3D" id="3.80.10.10">
    <property type="entry name" value="Ribonuclease Inhibitor"/>
    <property type="match status" value="1"/>
</dbReference>
<dbReference type="OrthoDB" id="120976at2759"/>